<dbReference type="OrthoDB" id="9795486at2"/>
<keyword evidence="3" id="KW-0732">Signal</keyword>
<dbReference type="Proteomes" id="UP000198984">
    <property type="component" value="Unassembled WGS sequence"/>
</dbReference>
<organism evidence="5 6">
    <name type="scientific">Chitinophaga rupis</name>
    <dbReference type="NCBI Taxonomy" id="573321"/>
    <lineage>
        <taxon>Bacteria</taxon>
        <taxon>Pseudomonadati</taxon>
        <taxon>Bacteroidota</taxon>
        <taxon>Chitinophagia</taxon>
        <taxon>Chitinophagales</taxon>
        <taxon>Chitinophagaceae</taxon>
        <taxon>Chitinophaga</taxon>
    </lineage>
</organism>
<evidence type="ECO:0000259" key="4">
    <source>
        <dbReference type="Pfam" id="PF13229"/>
    </source>
</evidence>
<dbReference type="GO" id="GO:0005576">
    <property type="term" value="C:extracellular region"/>
    <property type="evidence" value="ECO:0007669"/>
    <property type="project" value="UniProtKB-SubCell"/>
</dbReference>
<reference evidence="5 6" key="1">
    <citation type="submission" date="2016-10" db="EMBL/GenBank/DDBJ databases">
        <authorList>
            <person name="de Groot N.N."/>
        </authorList>
    </citation>
    <scope>NUCLEOTIDE SEQUENCE [LARGE SCALE GENOMIC DNA]</scope>
    <source>
        <strain evidence="5 6">DSM 21039</strain>
    </source>
</reference>
<dbReference type="Gene3D" id="2.160.20.10">
    <property type="entry name" value="Single-stranded right-handed beta-helix, Pectin lyase-like"/>
    <property type="match status" value="1"/>
</dbReference>
<dbReference type="InterPro" id="IPR011050">
    <property type="entry name" value="Pectin_lyase_fold/virulence"/>
</dbReference>
<dbReference type="RefSeq" id="WP_089910660.1">
    <property type="nucleotide sequence ID" value="NZ_FOBB01000002.1"/>
</dbReference>
<gene>
    <name evidence="5" type="ORF">SAMN04488505_102781</name>
</gene>
<dbReference type="InterPro" id="IPR012334">
    <property type="entry name" value="Pectin_lyas_fold"/>
</dbReference>
<accession>A0A1H7RZU9</accession>
<dbReference type="InterPro" id="IPR039448">
    <property type="entry name" value="Beta_helix"/>
</dbReference>
<dbReference type="InterPro" id="IPR006626">
    <property type="entry name" value="PbH1"/>
</dbReference>
<sequence length="500" mass="52956">MKKHLVWLLACSTTLLSCYKPQMEPGLKDNALNNSKTGATALLAGINYYVSITGDDAADGSLGSPFRTINKALTVVTPGDTVFVRGGTYIEKVHFPVSGAKGRFVTLKEYPGETAIISGAGLTVTGNEGLVTIDSAQYIAIDGFDICNFKSSSGNPRGIVVTNGKDYTRLYNNQVYGINYEGAPQTGNSYGILFSGSTADPVSDIQVTNNTIRDCQTGTGANLGAVGSVSSFTFSNNTIYNGENIGISVTGSYENGAYRSPSSGTIQHNTVYNVTQAGISLLGGLNIAADANYIHNNGTGIQAGGVINYSAGTLNILTNNMIWFCQGSGIAIGTTDAASTAGATNSYVLNNTLYYNNQQPPATGMNGEVDIQTNGMYTNLFNNIIYAGPADIFVSANSTSSYPYADHNMYYTDGTRQWRYNGAIINDLITWRTHVSPETHSTNTIDPGFINTAPASLNLHLSVHSLAKNMGTEFTRIPATDIDGESRRVGAIDAGADELQ</sequence>
<evidence type="ECO:0000313" key="5">
    <source>
        <dbReference type="EMBL" id="SEL65840.1"/>
    </source>
</evidence>
<dbReference type="PROSITE" id="PS51257">
    <property type="entry name" value="PROKAR_LIPOPROTEIN"/>
    <property type="match status" value="1"/>
</dbReference>
<keyword evidence="2" id="KW-0964">Secreted</keyword>
<dbReference type="EMBL" id="FOBB01000002">
    <property type="protein sequence ID" value="SEL65840.1"/>
    <property type="molecule type" value="Genomic_DNA"/>
</dbReference>
<dbReference type="PANTHER" id="PTHR40088:SF2">
    <property type="entry name" value="SECRETED SUGAR HYDROLASE"/>
    <property type="match status" value="1"/>
</dbReference>
<evidence type="ECO:0000313" key="6">
    <source>
        <dbReference type="Proteomes" id="UP000198984"/>
    </source>
</evidence>
<dbReference type="STRING" id="573321.SAMN04488505_102781"/>
<evidence type="ECO:0000256" key="2">
    <source>
        <dbReference type="ARBA" id="ARBA00022525"/>
    </source>
</evidence>
<keyword evidence="6" id="KW-1185">Reference proteome</keyword>
<evidence type="ECO:0000256" key="1">
    <source>
        <dbReference type="ARBA" id="ARBA00004613"/>
    </source>
</evidence>
<evidence type="ECO:0000256" key="3">
    <source>
        <dbReference type="ARBA" id="ARBA00022729"/>
    </source>
</evidence>
<comment type="subcellular location">
    <subcellularLocation>
        <location evidence="1">Secreted</location>
    </subcellularLocation>
</comment>
<dbReference type="Pfam" id="PF13229">
    <property type="entry name" value="Beta_helix"/>
    <property type="match status" value="1"/>
</dbReference>
<dbReference type="GO" id="GO:0016837">
    <property type="term" value="F:carbon-oxygen lyase activity, acting on polysaccharides"/>
    <property type="evidence" value="ECO:0007669"/>
    <property type="project" value="TreeGrafter"/>
</dbReference>
<dbReference type="AlphaFoldDB" id="A0A1H7RZU9"/>
<dbReference type="InterPro" id="IPR052052">
    <property type="entry name" value="Polysaccharide_Lyase_9"/>
</dbReference>
<dbReference type="PANTHER" id="PTHR40088">
    <property type="entry name" value="PECTATE LYASE (EUROFUNG)"/>
    <property type="match status" value="1"/>
</dbReference>
<dbReference type="SMART" id="SM00710">
    <property type="entry name" value="PbH1"/>
    <property type="match status" value="8"/>
</dbReference>
<name>A0A1H7RZU9_9BACT</name>
<dbReference type="SUPFAM" id="SSF51126">
    <property type="entry name" value="Pectin lyase-like"/>
    <property type="match status" value="1"/>
</dbReference>
<protein>
    <recommendedName>
        <fullName evidence="4">Right handed beta helix domain-containing protein</fullName>
    </recommendedName>
</protein>
<proteinExistence type="predicted"/>
<feature type="domain" description="Right handed beta helix" evidence="4">
    <location>
        <begin position="230"/>
        <end position="399"/>
    </location>
</feature>